<dbReference type="Proteomes" id="UP000199611">
    <property type="component" value="Unassembled WGS sequence"/>
</dbReference>
<dbReference type="Gene3D" id="3.90.226.10">
    <property type="entry name" value="2-enoyl-CoA Hydratase, Chain A, domain 1"/>
    <property type="match status" value="1"/>
</dbReference>
<organism evidence="1 2">
    <name type="scientific">Thermodesulforhabdus norvegica</name>
    <dbReference type="NCBI Taxonomy" id="39841"/>
    <lineage>
        <taxon>Bacteria</taxon>
        <taxon>Pseudomonadati</taxon>
        <taxon>Thermodesulfobacteriota</taxon>
        <taxon>Syntrophobacteria</taxon>
        <taxon>Syntrophobacterales</taxon>
        <taxon>Thermodesulforhabdaceae</taxon>
        <taxon>Thermodesulforhabdus</taxon>
    </lineage>
</organism>
<dbReference type="STRING" id="39841.SAMN05660836_01860"/>
<evidence type="ECO:0000313" key="1">
    <source>
        <dbReference type="EMBL" id="SFM89701.1"/>
    </source>
</evidence>
<dbReference type="CDD" id="cd06558">
    <property type="entry name" value="crotonase-like"/>
    <property type="match status" value="1"/>
</dbReference>
<dbReference type="AlphaFoldDB" id="A0A1I4ULB1"/>
<proteinExistence type="predicted"/>
<reference evidence="1 2" key="1">
    <citation type="submission" date="2016-10" db="EMBL/GenBank/DDBJ databases">
        <authorList>
            <person name="de Groot N.N."/>
        </authorList>
    </citation>
    <scope>NUCLEOTIDE SEQUENCE [LARGE SCALE GENOMIC DNA]</scope>
    <source>
        <strain evidence="1 2">DSM 9990</strain>
    </source>
</reference>
<dbReference type="Pfam" id="PF00378">
    <property type="entry name" value="ECH_1"/>
    <property type="match status" value="1"/>
</dbReference>
<protein>
    <submittedName>
        <fullName evidence="1">Enoyl-CoA hydratase/carnithine racemase</fullName>
    </submittedName>
</protein>
<dbReference type="GO" id="GO:0006635">
    <property type="term" value="P:fatty acid beta-oxidation"/>
    <property type="evidence" value="ECO:0007669"/>
    <property type="project" value="TreeGrafter"/>
</dbReference>
<dbReference type="PANTHER" id="PTHR11941">
    <property type="entry name" value="ENOYL-COA HYDRATASE-RELATED"/>
    <property type="match status" value="1"/>
</dbReference>
<dbReference type="RefSeq" id="WP_093395255.1">
    <property type="nucleotide sequence ID" value="NZ_FOUU01000006.1"/>
</dbReference>
<dbReference type="OrthoDB" id="5365311at2"/>
<keyword evidence="2" id="KW-1185">Reference proteome</keyword>
<gene>
    <name evidence="1" type="ORF">SAMN05660836_01860</name>
</gene>
<evidence type="ECO:0000313" key="2">
    <source>
        <dbReference type="Proteomes" id="UP000199611"/>
    </source>
</evidence>
<accession>A0A1I4ULB1</accession>
<name>A0A1I4ULB1_9BACT</name>
<dbReference type="InterPro" id="IPR001753">
    <property type="entry name" value="Enoyl-CoA_hydra/iso"/>
</dbReference>
<dbReference type="GO" id="GO:0004165">
    <property type="term" value="F:delta(3)-delta(2)-enoyl-CoA isomerase activity"/>
    <property type="evidence" value="ECO:0007669"/>
    <property type="project" value="TreeGrafter"/>
</dbReference>
<sequence>MGRYMELQRDGSVVVMTLTRGDEANTFRRDVLEEYLETFDEIENTEGNLALLITSNSPKYWCTGIDLEWLSTQPKEYFLEFASLMDRVFLRAALLNLPTVGCLTGHTFAGGAILASALDFRFMREDRGWFCFPEVDIKIPFSLLMQEIVEMLPNPHAVKELILTGRRIGGREAAELRIVDGAYPPEELFEKSLEYAHMLSQKDRKTYTQIKHTWRRSILRLKKAVLEGTVSFHEI</sequence>
<dbReference type="SUPFAM" id="SSF52096">
    <property type="entry name" value="ClpP/crotonase"/>
    <property type="match status" value="1"/>
</dbReference>
<dbReference type="PANTHER" id="PTHR11941:SF75">
    <property type="entry name" value="ENOYL-COA HYDRATASE_ISOMERASE FAMILY PROTEIN"/>
    <property type="match status" value="1"/>
</dbReference>
<dbReference type="InterPro" id="IPR029045">
    <property type="entry name" value="ClpP/crotonase-like_dom_sf"/>
</dbReference>
<dbReference type="EMBL" id="FOUU01000006">
    <property type="protein sequence ID" value="SFM89701.1"/>
    <property type="molecule type" value="Genomic_DNA"/>
</dbReference>